<feature type="region of interest" description="Disordered" evidence="1">
    <location>
        <begin position="1"/>
        <end position="114"/>
    </location>
</feature>
<dbReference type="AlphaFoldDB" id="A0A3S1BC74"/>
<protein>
    <submittedName>
        <fullName evidence="2">Uncharacterized protein</fullName>
    </submittedName>
</protein>
<evidence type="ECO:0000256" key="1">
    <source>
        <dbReference type="SAM" id="MobiDB-lite"/>
    </source>
</evidence>
<feature type="non-terminal residue" evidence="2">
    <location>
        <position position="194"/>
    </location>
</feature>
<evidence type="ECO:0000313" key="2">
    <source>
        <dbReference type="EMBL" id="RUS80142.1"/>
    </source>
</evidence>
<organism evidence="2 3">
    <name type="scientific">Elysia chlorotica</name>
    <name type="common">Eastern emerald elysia</name>
    <name type="synonym">Sea slug</name>
    <dbReference type="NCBI Taxonomy" id="188477"/>
    <lineage>
        <taxon>Eukaryota</taxon>
        <taxon>Metazoa</taxon>
        <taxon>Spiralia</taxon>
        <taxon>Lophotrochozoa</taxon>
        <taxon>Mollusca</taxon>
        <taxon>Gastropoda</taxon>
        <taxon>Heterobranchia</taxon>
        <taxon>Euthyneura</taxon>
        <taxon>Panpulmonata</taxon>
        <taxon>Sacoglossa</taxon>
        <taxon>Placobranchoidea</taxon>
        <taxon>Plakobranchidae</taxon>
        <taxon>Elysia</taxon>
    </lineage>
</organism>
<gene>
    <name evidence="2" type="ORF">EGW08_012099</name>
</gene>
<keyword evidence="3" id="KW-1185">Reference proteome</keyword>
<evidence type="ECO:0000313" key="3">
    <source>
        <dbReference type="Proteomes" id="UP000271974"/>
    </source>
</evidence>
<dbReference type="EMBL" id="RQTK01000409">
    <property type="protein sequence ID" value="RUS80142.1"/>
    <property type="molecule type" value="Genomic_DNA"/>
</dbReference>
<comment type="caution">
    <text evidence="2">The sequence shown here is derived from an EMBL/GenBank/DDBJ whole genome shotgun (WGS) entry which is preliminary data.</text>
</comment>
<sequence length="194" mass="21057">MGKVIRVQPVSETQSNNDATFKHPSDAQSQRPSKQPLDAQSQSPSKQPSDAQSQSPSKQPSDAQSQSPSKQPSDAQSQAPSKQPSDAQSQSPSKQPSDAESQTTSKHPPDVQSHLLIGKSPAQSQSPLSYLQRLQSFITSSLERLFHRLGVSIGHHPERYIVVCVLVCSLSSLGLLAFKEVDDPEKLWVPIDAK</sequence>
<dbReference type="Proteomes" id="UP000271974">
    <property type="component" value="Unassembled WGS sequence"/>
</dbReference>
<accession>A0A3S1BC74</accession>
<feature type="compositionally biased region" description="Polar residues" evidence="1">
    <location>
        <begin position="10"/>
        <end position="19"/>
    </location>
</feature>
<proteinExistence type="predicted"/>
<reference evidence="2 3" key="1">
    <citation type="submission" date="2019-01" db="EMBL/GenBank/DDBJ databases">
        <title>A draft genome assembly of the solar-powered sea slug Elysia chlorotica.</title>
        <authorList>
            <person name="Cai H."/>
            <person name="Li Q."/>
            <person name="Fang X."/>
            <person name="Li J."/>
            <person name="Curtis N.E."/>
            <person name="Altenburger A."/>
            <person name="Shibata T."/>
            <person name="Feng M."/>
            <person name="Maeda T."/>
            <person name="Schwartz J.A."/>
            <person name="Shigenobu S."/>
            <person name="Lundholm N."/>
            <person name="Nishiyama T."/>
            <person name="Yang H."/>
            <person name="Hasebe M."/>
            <person name="Li S."/>
            <person name="Pierce S.K."/>
            <person name="Wang J."/>
        </authorList>
    </citation>
    <scope>NUCLEOTIDE SEQUENCE [LARGE SCALE GENOMIC DNA]</scope>
    <source>
        <strain evidence="2">EC2010</strain>
        <tissue evidence="2">Whole organism of an adult</tissue>
    </source>
</reference>
<dbReference type="STRING" id="188477.A0A3S1BC74"/>
<feature type="compositionally biased region" description="Polar residues" evidence="1">
    <location>
        <begin position="26"/>
        <end position="106"/>
    </location>
</feature>
<name>A0A3S1BC74_ELYCH</name>